<proteinExistence type="inferred from homology"/>
<dbReference type="InterPro" id="IPR003527">
    <property type="entry name" value="MAP_kinase_CS"/>
</dbReference>
<dbReference type="CDD" id="cd07834">
    <property type="entry name" value="STKc_MAPK"/>
    <property type="match status" value="1"/>
</dbReference>
<dbReference type="SMART" id="SM00220">
    <property type="entry name" value="S_TKc"/>
    <property type="match status" value="1"/>
</dbReference>
<dbReference type="Gene3D" id="1.10.510.10">
    <property type="entry name" value="Transferase(Phosphotransferase) domain 1"/>
    <property type="match status" value="1"/>
</dbReference>
<accession>A0ABQ9YBX7</accession>
<feature type="compositionally biased region" description="Polar residues" evidence="9">
    <location>
        <begin position="416"/>
        <end position="434"/>
    </location>
</feature>
<dbReference type="PROSITE" id="PS00107">
    <property type="entry name" value="PROTEIN_KINASE_ATP"/>
    <property type="match status" value="1"/>
</dbReference>
<comment type="activity regulation">
    <text evidence="8">Activated by threonine and tyrosine phosphorylation.</text>
</comment>
<sequence>MTSSKPTSYSFTVPLSYSVKKLLGKGTYGVVCAAVHETTKEKVAIKKIADAFLHTNDMRSSLRELRILTRIKHDNIITCKDIFKPESFESWKDLYWVSELMDSDLHRILSSTQPLAEEHIQFFLYQTVCGLRYLHSAGIMHRDLKPANLLVNRNCDLKICDLGLACAFSDDNPRDHNFYVQTRWYRAPELLIGNSNYDYRIDIWSLGICFAEMYTRKPVFRGSNYMDQLKLYYSVLVPPTAQEINLAEKKKAREFIAQLPPPKYTLASFFKAQGVEISADGLNLLNRMLQFDPAKRITLDEMLRHPYLLGFAGTGEESLYQPPQVINTPQGPSQTSTQNAKCGVVLTRPLGNSDYCPTPSLRFDYEDRIPKSTLKHLIFQEMLLFHTPTSIPQLPILPATSNPPSNLSSNLVSPNAQPVHQTVTNRTKSATLTKCKSEIGTVRTSGSQSLRPSRTSRAEKSSKTKTSDPLKTQPASFPFRATVHVTQKAMGP</sequence>
<dbReference type="Gene3D" id="3.30.200.20">
    <property type="entry name" value="Phosphorylase Kinase, domain 1"/>
    <property type="match status" value="1"/>
</dbReference>
<dbReference type="PANTHER" id="PTHR24055">
    <property type="entry name" value="MITOGEN-ACTIVATED PROTEIN KINASE"/>
    <property type="match status" value="1"/>
</dbReference>
<evidence type="ECO:0000256" key="4">
    <source>
        <dbReference type="ARBA" id="ARBA00022777"/>
    </source>
</evidence>
<name>A0ABQ9YBX7_9EUKA</name>
<feature type="compositionally biased region" description="Polar residues" evidence="9">
    <location>
        <begin position="442"/>
        <end position="455"/>
    </location>
</feature>
<dbReference type="GO" id="GO:0004707">
    <property type="term" value="F:MAP kinase activity"/>
    <property type="evidence" value="ECO:0007669"/>
    <property type="project" value="UniProtKB-EC"/>
</dbReference>
<feature type="compositionally biased region" description="Basic and acidic residues" evidence="9">
    <location>
        <begin position="456"/>
        <end position="468"/>
    </location>
</feature>
<keyword evidence="2 8" id="KW-0808">Transferase</keyword>
<feature type="compositionally biased region" description="Low complexity" evidence="9">
    <location>
        <begin position="402"/>
        <end position="415"/>
    </location>
</feature>
<evidence type="ECO:0000256" key="1">
    <source>
        <dbReference type="ARBA" id="ARBA00022527"/>
    </source>
</evidence>
<evidence type="ECO:0000256" key="2">
    <source>
        <dbReference type="ARBA" id="ARBA00022679"/>
    </source>
</evidence>
<dbReference type="InterPro" id="IPR008271">
    <property type="entry name" value="Ser/Thr_kinase_AS"/>
</dbReference>
<gene>
    <name evidence="11" type="ORF">BLNAU_3716</name>
</gene>
<dbReference type="EMBL" id="JARBJD010000017">
    <property type="protein sequence ID" value="KAK2961270.1"/>
    <property type="molecule type" value="Genomic_DNA"/>
</dbReference>
<keyword evidence="1 7" id="KW-0723">Serine/threonine-protein kinase</keyword>
<feature type="binding site" evidence="6">
    <location>
        <position position="47"/>
    </location>
    <ligand>
        <name>ATP</name>
        <dbReference type="ChEBI" id="CHEBI:30616"/>
    </ligand>
</feature>
<evidence type="ECO:0000256" key="5">
    <source>
        <dbReference type="ARBA" id="ARBA00022840"/>
    </source>
</evidence>
<dbReference type="Pfam" id="PF00069">
    <property type="entry name" value="Pkinase"/>
    <property type="match status" value="1"/>
</dbReference>
<evidence type="ECO:0000256" key="3">
    <source>
        <dbReference type="ARBA" id="ARBA00022741"/>
    </source>
</evidence>
<keyword evidence="8" id="KW-0460">Magnesium</keyword>
<evidence type="ECO:0000259" key="10">
    <source>
        <dbReference type="PROSITE" id="PS50011"/>
    </source>
</evidence>
<comment type="caution">
    <text evidence="11">The sequence shown here is derived from an EMBL/GenBank/DDBJ whole genome shotgun (WGS) entry which is preliminary data.</text>
</comment>
<dbReference type="InterPro" id="IPR050117">
    <property type="entry name" value="MAPK"/>
</dbReference>
<dbReference type="Proteomes" id="UP001281761">
    <property type="component" value="Unassembled WGS sequence"/>
</dbReference>
<dbReference type="InterPro" id="IPR011009">
    <property type="entry name" value="Kinase-like_dom_sf"/>
</dbReference>
<dbReference type="SUPFAM" id="SSF56112">
    <property type="entry name" value="Protein kinase-like (PK-like)"/>
    <property type="match status" value="1"/>
</dbReference>
<dbReference type="PROSITE" id="PS50011">
    <property type="entry name" value="PROTEIN_KINASE_DOM"/>
    <property type="match status" value="1"/>
</dbReference>
<evidence type="ECO:0000313" key="12">
    <source>
        <dbReference type="Proteomes" id="UP001281761"/>
    </source>
</evidence>
<feature type="region of interest" description="Disordered" evidence="9">
    <location>
        <begin position="402"/>
        <end position="492"/>
    </location>
</feature>
<keyword evidence="12" id="KW-1185">Reference proteome</keyword>
<evidence type="ECO:0000313" key="11">
    <source>
        <dbReference type="EMBL" id="KAK2961270.1"/>
    </source>
</evidence>
<feature type="domain" description="Protein kinase" evidence="10">
    <location>
        <begin position="17"/>
        <end position="308"/>
    </location>
</feature>
<dbReference type="InterPro" id="IPR000719">
    <property type="entry name" value="Prot_kinase_dom"/>
</dbReference>
<comment type="cofactor">
    <cofactor evidence="8">
        <name>Mg(2+)</name>
        <dbReference type="ChEBI" id="CHEBI:18420"/>
    </cofactor>
</comment>
<organism evidence="11 12">
    <name type="scientific">Blattamonas nauphoetae</name>
    <dbReference type="NCBI Taxonomy" id="2049346"/>
    <lineage>
        <taxon>Eukaryota</taxon>
        <taxon>Metamonada</taxon>
        <taxon>Preaxostyla</taxon>
        <taxon>Oxymonadida</taxon>
        <taxon>Blattamonas</taxon>
    </lineage>
</organism>
<evidence type="ECO:0000256" key="8">
    <source>
        <dbReference type="RuleBase" id="RU361165"/>
    </source>
</evidence>
<protein>
    <recommendedName>
        <fullName evidence="8">Mitogen-activated protein kinase</fullName>
        <ecNumber evidence="8">2.7.11.24</ecNumber>
    </recommendedName>
</protein>
<keyword evidence="4 8" id="KW-0418">Kinase</keyword>
<dbReference type="InterPro" id="IPR017441">
    <property type="entry name" value="Protein_kinase_ATP_BS"/>
</dbReference>
<keyword evidence="3 6" id="KW-0547">Nucleotide-binding</keyword>
<dbReference type="PROSITE" id="PS00108">
    <property type="entry name" value="PROTEIN_KINASE_ST"/>
    <property type="match status" value="1"/>
</dbReference>
<evidence type="ECO:0000256" key="7">
    <source>
        <dbReference type="RuleBase" id="RU000304"/>
    </source>
</evidence>
<keyword evidence="5 6" id="KW-0067">ATP-binding</keyword>
<dbReference type="PROSITE" id="PS01351">
    <property type="entry name" value="MAPK"/>
    <property type="match status" value="1"/>
</dbReference>
<dbReference type="EC" id="2.7.11.24" evidence="8"/>
<evidence type="ECO:0000256" key="6">
    <source>
        <dbReference type="PROSITE-ProRule" id="PRU10141"/>
    </source>
</evidence>
<reference evidence="11 12" key="1">
    <citation type="journal article" date="2022" name="bioRxiv">
        <title>Genomics of Preaxostyla Flagellates Illuminates Evolutionary Transitions and the Path Towards Mitochondrial Loss.</title>
        <authorList>
            <person name="Novak L.V.F."/>
            <person name="Treitli S.C."/>
            <person name="Pyrih J."/>
            <person name="Halakuc P."/>
            <person name="Pipaliya S.V."/>
            <person name="Vacek V."/>
            <person name="Brzon O."/>
            <person name="Soukal P."/>
            <person name="Eme L."/>
            <person name="Dacks J.B."/>
            <person name="Karnkowska A."/>
            <person name="Elias M."/>
            <person name="Hampl V."/>
        </authorList>
    </citation>
    <scope>NUCLEOTIDE SEQUENCE [LARGE SCALE GENOMIC DNA]</scope>
    <source>
        <strain evidence="11">NAU3</strain>
        <tissue evidence="11">Gut</tissue>
    </source>
</reference>
<comment type="catalytic activity">
    <reaction evidence="8">
        <text>L-threonyl-[protein] + ATP = O-phospho-L-threonyl-[protein] + ADP + H(+)</text>
        <dbReference type="Rhea" id="RHEA:46608"/>
        <dbReference type="Rhea" id="RHEA-COMP:11060"/>
        <dbReference type="Rhea" id="RHEA-COMP:11605"/>
        <dbReference type="ChEBI" id="CHEBI:15378"/>
        <dbReference type="ChEBI" id="CHEBI:30013"/>
        <dbReference type="ChEBI" id="CHEBI:30616"/>
        <dbReference type="ChEBI" id="CHEBI:61977"/>
        <dbReference type="ChEBI" id="CHEBI:456216"/>
        <dbReference type="EC" id="2.7.11.24"/>
    </reaction>
</comment>
<comment type="similarity">
    <text evidence="8">Belongs to the protein kinase superfamily. Ser/Thr protein kinase family. MAP kinase subfamily.</text>
</comment>
<evidence type="ECO:0000256" key="9">
    <source>
        <dbReference type="SAM" id="MobiDB-lite"/>
    </source>
</evidence>